<gene>
    <name evidence="6" type="ORF">HNR02_002900</name>
</gene>
<dbReference type="InterPro" id="IPR002716">
    <property type="entry name" value="PIN_dom"/>
</dbReference>
<evidence type="ECO:0000313" key="6">
    <source>
        <dbReference type="EMBL" id="NYI89577.1"/>
    </source>
</evidence>
<reference evidence="6 7" key="1">
    <citation type="submission" date="2020-07" db="EMBL/GenBank/DDBJ databases">
        <title>Sequencing the genomes of 1000 actinobacteria strains.</title>
        <authorList>
            <person name="Klenk H.-P."/>
        </authorList>
    </citation>
    <scope>NUCLEOTIDE SEQUENCE [LARGE SCALE GENOMIC DNA]</scope>
    <source>
        <strain evidence="6 7">DSM 104006</strain>
    </source>
</reference>
<dbReference type="Pfam" id="PF01850">
    <property type="entry name" value="PIN"/>
    <property type="match status" value="1"/>
</dbReference>
<evidence type="ECO:0000256" key="1">
    <source>
        <dbReference type="ARBA" id="ARBA00022722"/>
    </source>
</evidence>
<evidence type="ECO:0000256" key="3">
    <source>
        <dbReference type="ARBA" id="ARBA00022801"/>
    </source>
</evidence>
<sequence length="148" mass="16247">MILVADASFAAKVLLDEQGSDIARWWWRNDDATWLAPAIIAAEVEAAFGVHHRRHPKDFGAQRRKLASTTWAAMLDGIVLHKLDRTVTDEAVRLIQDHGPLRGADACYIAVAVLLAREPGVDVVLGSFDHQQRRAALEAGVPLTKPLP</sequence>
<feature type="domain" description="PIN" evidence="5">
    <location>
        <begin position="4"/>
        <end position="136"/>
    </location>
</feature>
<accession>A0A853B442</accession>
<organism evidence="6 7">
    <name type="scientific">Amycolatopsis endophytica</name>
    <dbReference type="NCBI Taxonomy" id="860233"/>
    <lineage>
        <taxon>Bacteria</taxon>
        <taxon>Bacillati</taxon>
        <taxon>Actinomycetota</taxon>
        <taxon>Actinomycetes</taxon>
        <taxon>Pseudonocardiales</taxon>
        <taxon>Pseudonocardiaceae</taxon>
        <taxon>Amycolatopsis</taxon>
    </lineage>
</organism>
<dbReference type="AlphaFoldDB" id="A0A853B442"/>
<dbReference type="RefSeq" id="WP_179773716.1">
    <property type="nucleotide sequence ID" value="NZ_JACCFK010000001.1"/>
</dbReference>
<evidence type="ECO:0000313" key="7">
    <source>
        <dbReference type="Proteomes" id="UP000549616"/>
    </source>
</evidence>
<keyword evidence="7" id="KW-1185">Reference proteome</keyword>
<dbReference type="GO" id="GO:0004518">
    <property type="term" value="F:nuclease activity"/>
    <property type="evidence" value="ECO:0007669"/>
    <property type="project" value="UniProtKB-KW"/>
</dbReference>
<dbReference type="Gene3D" id="3.40.50.1010">
    <property type="entry name" value="5'-nuclease"/>
    <property type="match status" value="1"/>
</dbReference>
<evidence type="ECO:0000259" key="5">
    <source>
        <dbReference type="Pfam" id="PF01850"/>
    </source>
</evidence>
<dbReference type="Proteomes" id="UP000549616">
    <property type="component" value="Unassembled WGS sequence"/>
</dbReference>
<evidence type="ECO:0000256" key="4">
    <source>
        <dbReference type="ARBA" id="ARBA00022842"/>
    </source>
</evidence>
<protein>
    <submittedName>
        <fullName evidence="6">Putative nucleic acid-binding protein</fullName>
    </submittedName>
</protein>
<proteinExistence type="predicted"/>
<dbReference type="SUPFAM" id="SSF88723">
    <property type="entry name" value="PIN domain-like"/>
    <property type="match status" value="1"/>
</dbReference>
<name>A0A853B442_9PSEU</name>
<comment type="caution">
    <text evidence="6">The sequence shown here is derived from an EMBL/GenBank/DDBJ whole genome shotgun (WGS) entry which is preliminary data.</text>
</comment>
<keyword evidence="4" id="KW-0460">Magnesium</keyword>
<keyword evidence="3" id="KW-0378">Hydrolase</keyword>
<evidence type="ECO:0000256" key="2">
    <source>
        <dbReference type="ARBA" id="ARBA00022723"/>
    </source>
</evidence>
<dbReference type="InterPro" id="IPR029060">
    <property type="entry name" value="PIN-like_dom_sf"/>
</dbReference>
<keyword evidence="1" id="KW-0540">Nuclease</keyword>
<dbReference type="GO" id="GO:0016787">
    <property type="term" value="F:hydrolase activity"/>
    <property type="evidence" value="ECO:0007669"/>
    <property type="project" value="UniProtKB-KW"/>
</dbReference>
<keyword evidence="2" id="KW-0479">Metal-binding</keyword>
<dbReference type="EMBL" id="JACCFK010000001">
    <property type="protein sequence ID" value="NYI89577.1"/>
    <property type="molecule type" value="Genomic_DNA"/>
</dbReference>
<dbReference type="GO" id="GO:0046872">
    <property type="term" value="F:metal ion binding"/>
    <property type="evidence" value="ECO:0007669"/>
    <property type="project" value="UniProtKB-KW"/>
</dbReference>